<comment type="caution">
    <text evidence="1">The sequence shown here is derived from an EMBL/GenBank/DDBJ whole genome shotgun (WGS) entry which is preliminary data.</text>
</comment>
<evidence type="ECO:0000313" key="1">
    <source>
        <dbReference type="EMBL" id="GAL93142.1"/>
    </source>
</evidence>
<sequence length="57" mass="6447">MEAGLKVGKVRSEIIWSVVSFRQQKGKGRGSGRFFENSGSEFFSLKPGSSWYFLSRI</sequence>
<accession>A0A0A1VTJ6</accession>
<proteinExistence type="predicted"/>
<dbReference type="EMBL" id="BBPA01000033">
    <property type="protein sequence ID" value="GAL93142.1"/>
    <property type="molecule type" value="Genomic_DNA"/>
</dbReference>
<protein>
    <submittedName>
        <fullName evidence="1">Uncharacterized protein</fullName>
    </submittedName>
</protein>
<dbReference type="Proteomes" id="UP000030321">
    <property type="component" value="Unassembled WGS sequence"/>
</dbReference>
<reference evidence="2" key="1">
    <citation type="journal article" date="2015" name="Genome">
        <title>Whole Genome Sequence of the Non-Microcystin-Producing Microcystis aeruginosa Strain NIES-44.</title>
        <authorList>
            <person name="Okano K."/>
            <person name="Miyata N."/>
            <person name="Ozaki Y."/>
        </authorList>
    </citation>
    <scope>NUCLEOTIDE SEQUENCE [LARGE SCALE GENOMIC DNA]</scope>
    <source>
        <strain evidence="2">NIES-44</strain>
    </source>
</reference>
<organism evidence="1 2">
    <name type="scientific">Microcystis aeruginosa NIES-44</name>
    <dbReference type="NCBI Taxonomy" id="449439"/>
    <lineage>
        <taxon>Bacteria</taxon>
        <taxon>Bacillati</taxon>
        <taxon>Cyanobacteriota</taxon>
        <taxon>Cyanophyceae</taxon>
        <taxon>Oscillatoriophycideae</taxon>
        <taxon>Chroococcales</taxon>
        <taxon>Microcystaceae</taxon>
        <taxon>Microcystis</taxon>
    </lineage>
</organism>
<dbReference type="AlphaFoldDB" id="A0A0A1VTJ6"/>
<name>A0A0A1VTJ6_MICAE</name>
<gene>
    <name evidence="1" type="ORF">N44_01829</name>
</gene>
<evidence type="ECO:0000313" key="2">
    <source>
        <dbReference type="Proteomes" id="UP000030321"/>
    </source>
</evidence>